<dbReference type="FunFam" id="2.30.30.60:FF:000001">
    <property type="entry name" value="MscS Mechanosensitive ion channel"/>
    <property type="match status" value="1"/>
</dbReference>
<comment type="subcellular location">
    <subcellularLocation>
        <location evidence="1">Cell membrane</location>
        <topology evidence="1">Multi-pass membrane protein</topology>
    </subcellularLocation>
</comment>
<comment type="similarity">
    <text evidence="2">Belongs to the MscS (TC 1.A.23) family.</text>
</comment>
<evidence type="ECO:0000256" key="1">
    <source>
        <dbReference type="ARBA" id="ARBA00004651"/>
    </source>
</evidence>
<dbReference type="SUPFAM" id="SSF50182">
    <property type="entry name" value="Sm-like ribonucleoproteins"/>
    <property type="match status" value="1"/>
</dbReference>
<dbReference type="InterPro" id="IPR010920">
    <property type="entry name" value="LSM_dom_sf"/>
</dbReference>
<evidence type="ECO:0000256" key="2">
    <source>
        <dbReference type="ARBA" id="ARBA00008017"/>
    </source>
</evidence>
<evidence type="ECO:0000256" key="5">
    <source>
        <dbReference type="ARBA" id="ARBA00022989"/>
    </source>
</evidence>
<dbReference type="InterPro" id="IPR006685">
    <property type="entry name" value="MscS_channel_2nd"/>
</dbReference>
<dbReference type="InterPro" id="IPR023408">
    <property type="entry name" value="MscS_beta-dom_sf"/>
</dbReference>
<dbReference type="PANTHER" id="PTHR30460:SF0">
    <property type="entry name" value="MODERATE CONDUCTANCE MECHANOSENSITIVE CHANNEL YBIO"/>
    <property type="match status" value="1"/>
</dbReference>
<dbReference type="InterPro" id="IPR011014">
    <property type="entry name" value="MscS_channel_TM-2"/>
</dbReference>
<reference evidence="10 11" key="1">
    <citation type="submission" date="2019-12" db="EMBL/GenBank/DDBJ databases">
        <title>Full genome sequence of a Bacillus safensis strain isolated from commercially available natto in Indonesia.</title>
        <authorList>
            <person name="Yoshida M."/>
            <person name="Uomi M."/>
            <person name="Waturangi D."/>
            <person name="Ekaputri J.J."/>
            <person name="Setiamarga D.H.E."/>
        </authorList>
    </citation>
    <scope>NUCLEOTIDE SEQUENCE [LARGE SCALE GENOMIC DNA]</scope>
    <source>
        <strain evidence="10 11">IDN1</strain>
    </source>
</reference>
<dbReference type="InterPro" id="IPR045276">
    <property type="entry name" value="YbiO_bact"/>
</dbReference>
<dbReference type="PANTHER" id="PTHR30460">
    <property type="entry name" value="MODERATE CONDUCTANCE MECHANOSENSITIVE CHANNEL YBIO"/>
    <property type="match status" value="1"/>
</dbReference>
<dbReference type="GO" id="GO:0008381">
    <property type="term" value="F:mechanosensitive monoatomic ion channel activity"/>
    <property type="evidence" value="ECO:0007669"/>
    <property type="project" value="InterPro"/>
</dbReference>
<keyword evidence="4" id="KW-0812">Transmembrane</keyword>
<dbReference type="Gene3D" id="1.10.287.1260">
    <property type="match status" value="1"/>
</dbReference>
<dbReference type="Gene3D" id="2.30.30.60">
    <property type="match status" value="1"/>
</dbReference>
<dbReference type="Pfam" id="PF00924">
    <property type="entry name" value="MS_channel_2nd"/>
    <property type="match status" value="1"/>
</dbReference>
<evidence type="ECO:0000256" key="3">
    <source>
        <dbReference type="ARBA" id="ARBA00022475"/>
    </source>
</evidence>
<evidence type="ECO:0000256" key="4">
    <source>
        <dbReference type="ARBA" id="ARBA00022692"/>
    </source>
</evidence>
<accession>A0A5S9M725</accession>
<feature type="domain" description="Mechanosensitive ion channel MscS" evidence="8">
    <location>
        <begin position="32"/>
        <end position="96"/>
    </location>
</feature>
<dbReference type="GO" id="GO:0005886">
    <property type="term" value="C:plasma membrane"/>
    <property type="evidence" value="ECO:0007669"/>
    <property type="project" value="UniProtKB-SubCell"/>
</dbReference>
<dbReference type="Pfam" id="PF21088">
    <property type="entry name" value="MS_channel_1st"/>
    <property type="match status" value="1"/>
</dbReference>
<evidence type="ECO:0000313" key="10">
    <source>
        <dbReference type="EMBL" id="BBP88923.1"/>
    </source>
</evidence>
<dbReference type="AlphaFoldDB" id="A0A5S9M725"/>
<protein>
    <recommendedName>
        <fullName evidence="12">MscS family protein YkuT</fullName>
    </recommendedName>
</protein>
<evidence type="ECO:0000259" key="9">
    <source>
        <dbReference type="Pfam" id="PF21088"/>
    </source>
</evidence>
<dbReference type="SUPFAM" id="SSF82689">
    <property type="entry name" value="Mechanosensitive channel protein MscS (YggB), C-terminal domain"/>
    <property type="match status" value="1"/>
</dbReference>
<evidence type="ECO:0000313" key="11">
    <source>
        <dbReference type="Proteomes" id="UP000464658"/>
    </source>
</evidence>
<dbReference type="Gene3D" id="3.30.70.100">
    <property type="match status" value="1"/>
</dbReference>
<organism evidence="10 11">
    <name type="scientific">Bacillus safensis</name>
    <dbReference type="NCBI Taxonomy" id="561879"/>
    <lineage>
        <taxon>Bacteria</taxon>
        <taxon>Bacillati</taxon>
        <taxon>Bacillota</taxon>
        <taxon>Bacilli</taxon>
        <taxon>Bacillales</taxon>
        <taxon>Bacillaceae</taxon>
        <taxon>Bacillus</taxon>
    </lineage>
</organism>
<keyword evidence="3" id="KW-1003">Cell membrane</keyword>
<dbReference type="EMBL" id="AP021906">
    <property type="protein sequence ID" value="BBP88923.1"/>
    <property type="molecule type" value="Genomic_DNA"/>
</dbReference>
<keyword evidence="6" id="KW-0472">Membrane</keyword>
<evidence type="ECO:0000256" key="7">
    <source>
        <dbReference type="ARBA" id="ARBA00059688"/>
    </source>
</evidence>
<comment type="function">
    <text evidence="7">May play a role in resistance to osmotic downshock.</text>
</comment>
<dbReference type="InterPro" id="IPR049142">
    <property type="entry name" value="MS_channel_1st"/>
</dbReference>
<sequence length="190" mass="21038">MMILDLFHYNPTALLAGAGVVGLAIGFGAQGLVSDIVTGFFILLEKQFDVGEYITVAGFDGIVEQIGLRTTQLRSFDGTLHFIPNRSILNVSNHSRGTMQALVDIELSPDENVDQMITALQAACDEVREETPQIIEGPQVVGVEAFGSSSLVLRIIAKTETMEQWRVERILRKKNERSTRYRKEQKEPGS</sequence>
<evidence type="ECO:0000259" key="8">
    <source>
        <dbReference type="Pfam" id="PF00924"/>
    </source>
</evidence>
<dbReference type="InterPro" id="IPR011066">
    <property type="entry name" value="MscS_channel_C_sf"/>
</dbReference>
<gene>
    <name evidence="10" type="ORF">BsIDN1_25410</name>
</gene>
<keyword evidence="5" id="KW-1133">Transmembrane helix</keyword>
<evidence type="ECO:0000256" key="6">
    <source>
        <dbReference type="ARBA" id="ARBA00023136"/>
    </source>
</evidence>
<dbReference type="Proteomes" id="UP000464658">
    <property type="component" value="Chromosome"/>
</dbReference>
<proteinExistence type="inferred from homology"/>
<dbReference type="SUPFAM" id="SSF82861">
    <property type="entry name" value="Mechanosensitive channel protein MscS (YggB), transmembrane region"/>
    <property type="match status" value="1"/>
</dbReference>
<name>A0A5S9M725_BACIA</name>
<feature type="domain" description="Mechanosensitive ion channel transmembrane helices 2/3" evidence="9">
    <location>
        <begin position="1"/>
        <end position="30"/>
    </location>
</feature>
<evidence type="ECO:0008006" key="12">
    <source>
        <dbReference type="Google" id="ProtNLM"/>
    </source>
</evidence>